<reference evidence="1" key="1">
    <citation type="submission" date="2014-11" db="EMBL/GenBank/DDBJ databases">
        <authorList>
            <person name="Amaro Gonzalez C."/>
        </authorList>
    </citation>
    <scope>NUCLEOTIDE SEQUENCE</scope>
</reference>
<organism evidence="1">
    <name type="scientific">Anguilla anguilla</name>
    <name type="common">European freshwater eel</name>
    <name type="synonym">Muraena anguilla</name>
    <dbReference type="NCBI Taxonomy" id="7936"/>
    <lineage>
        <taxon>Eukaryota</taxon>
        <taxon>Metazoa</taxon>
        <taxon>Chordata</taxon>
        <taxon>Craniata</taxon>
        <taxon>Vertebrata</taxon>
        <taxon>Euteleostomi</taxon>
        <taxon>Actinopterygii</taxon>
        <taxon>Neopterygii</taxon>
        <taxon>Teleostei</taxon>
        <taxon>Anguilliformes</taxon>
        <taxon>Anguillidae</taxon>
        <taxon>Anguilla</taxon>
    </lineage>
</organism>
<accession>A0A0E9WRI9</accession>
<sequence length="85" mass="9553">MCVVILWLCHYLESNIFIAVIKIFCLKGLRAVTAHEHRHKAQPHGSIVDGTKWLSSIAVTPLLNSSFVDKHTVHLLVFSMFAIAQ</sequence>
<proteinExistence type="predicted"/>
<protein>
    <submittedName>
        <fullName evidence="1">Uncharacterized protein</fullName>
    </submittedName>
</protein>
<dbReference type="AlphaFoldDB" id="A0A0E9WRI9"/>
<name>A0A0E9WRI9_ANGAN</name>
<evidence type="ECO:0000313" key="1">
    <source>
        <dbReference type="EMBL" id="JAH93039.1"/>
    </source>
</evidence>
<dbReference type="EMBL" id="GBXM01015538">
    <property type="protein sequence ID" value="JAH93039.1"/>
    <property type="molecule type" value="Transcribed_RNA"/>
</dbReference>
<reference evidence="1" key="2">
    <citation type="journal article" date="2015" name="Fish Shellfish Immunol.">
        <title>Early steps in the European eel (Anguilla anguilla)-Vibrio vulnificus interaction in the gills: Role of the RtxA13 toxin.</title>
        <authorList>
            <person name="Callol A."/>
            <person name="Pajuelo D."/>
            <person name="Ebbesson L."/>
            <person name="Teles M."/>
            <person name="MacKenzie S."/>
            <person name="Amaro C."/>
        </authorList>
    </citation>
    <scope>NUCLEOTIDE SEQUENCE</scope>
</reference>